<name>A0AAV9Z7J4_9AGAR</name>
<keyword evidence="2" id="KW-1185">Reference proteome</keyword>
<dbReference type="SUPFAM" id="SSF46689">
    <property type="entry name" value="Homeodomain-like"/>
    <property type="match status" value="1"/>
</dbReference>
<reference evidence="1 2" key="1">
    <citation type="journal article" date="2024" name="J Genomics">
        <title>Draft genome sequencing and assembly of Favolaschia claudopus CIRM-BRFM 2984 isolated from oak limbs.</title>
        <authorList>
            <person name="Navarro D."/>
            <person name="Drula E."/>
            <person name="Chaduli D."/>
            <person name="Cazenave R."/>
            <person name="Ahrendt S."/>
            <person name="Wang J."/>
            <person name="Lipzen A."/>
            <person name="Daum C."/>
            <person name="Barry K."/>
            <person name="Grigoriev I.V."/>
            <person name="Favel A."/>
            <person name="Rosso M.N."/>
            <person name="Martin F."/>
        </authorList>
    </citation>
    <scope>NUCLEOTIDE SEQUENCE [LARGE SCALE GENOMIC DNA]</scope>
    <source>
        <strain evidence="1 2">CIRM-BRFM 2984</strain>
    </source>
</reference>
<proteinExistence type="predicted"/>
<dbReference type="Proteomes" id="UP001362999">
    <property type="component" value="Unassembled WGS sequence"/>
</dbReference>
<dbReference type="Pfam" id="PF13384">
    <property type="entry name" value="HTH_23"/>
    <property type="match status" value="1"/>
</dbReference>
<evidence type="ECO:0008006" key="3">
    <source>
        <dbReference type="Google" id="ProtNLM"/>
    </source>
</evidence>
<dbReference type="AlphaFoldDB" id="A0AAV9Z7J4"/>
<dbReference type="EMBL" id="JAWWNJ010000189">
    <property type="protein sequence ID" value="KAK6972291.1"/>
    <property type="molecule type" value="Genomic_DNA"/>
</dbReference>
<gene>
    <name evidence="1" type="ORF">R3P38DRAFT_3240036</name>
</gene>
<evidence type="ECO:0000313" key="2">
    <source>
        <dbReference type="Proteomes" id="UP001362999"/>
    </source>
</evidence>
<comment type="caution">
    <text evidence="1">The sequence shown here is derived from an EMBL/GenBank/DDBJ whole genome shotgun (WGS) entry which is preliminary data.</text>
</comment>
<sequence length="95" mass="11354">MDLLPAVMPNRSISRDVKIAAVNLYEQDILTLKQILDCVGFSRRTFFRVLRLWRTTGNVVKPRERTGRLRIPHHDDIHYLLELIRNNPHYFLDER</sequence>
<dbReference type="InterPro" id="IPR009057">
    <property type="entry name" value="Homeodomain-like_sf"/>
</dbReference>
<protein>
    <recommendedName>
        <fullName evidence="3">Transposase</fullName>
    </recommendedName>
</protein>
<evidence type="ECO:0000313" key="1">
    <source>
        <dbReference type="EMBL" id="KAK6972291.1"/>
    </source>
</evidence>
<organism evidence="1 2">
    <name type="scientific">Favolaschia claudopus</name>
    <dbReference type="NCBI Taxonomy" id="2862362"/>
    <lineage>
        <taxon>Eukaryota</taxon>
        <taxon>Fungi</taxon>
        <taxon>Dikarya</taxon>
        <taxon>Basidiomycota</taxon>
        <taxon>Agaricomycotina</taxon>
        <taxon>Agaricomycetes</taxon>
        <taxon>Agaricomycetidae</taxon>
        <taxon>Agaricales</taxon>
        <taxon>Marasmiineae</taxon>
        <taxon>Mycenaceae</taxon>
        <taxon>Favolaschia</taxon>
    </lineage>
</organism>
<accession>A0AAV9Z7J4</accession>